<dbReference type="Gene3D" id="3.10.450.50">
    <property type="match status" value="1"/>
</dbReference>
<accession>A0ABW9Z4U4</accession>
<feature type="signal peptide" evidence="2">
    <location>
        <begin position="1"/>
        <end position="29"/>
    </location>
</feature>
<evidence type="ECO:0000313" key="3">
    <source>
        <dbReference type="EMBL" id="NBL63659.1"/>
    </source>
</evidence>
<feature type="region of interest" description="Disordered" evidence="1">
    <location>
        <begin position="130"/>
        <end position="167"/>
    </location>
</feature>
<evidence type="ECO:0000256" key="2">
    <source>
        <dbReference type="SAM" id="SignalP"/>
    </source>
</evidence>
<gene>
    <name evidence="3" type="ORF">GV828_00425</name>
</gene>
<proteinExistence type="predicted"/>
<keyword evidence="4" id="KW-1185">Reference proteome</keyword>
<comment type="caution">
    <text evidence="3">The sequence shown here is derived from an EMBL/GenBank/DDBJ whole genome shotgun (WGS) entry which is preliminary data.</text>
</comment>
<keyword evidence="2" id="KW-0732">Signal</keyword>
<evidence type="ECO:0000313" key="4">
    <source>
        <dbReference type="Proteomes" id="UP000798602"/>
    </source>
</evidence>
<organism evidence="3 4">
    <name type="scientific">Flavobacterium ichthyis</name>
    <dbReference type="NCBI Taxonomy" id="2698827"/>
    <lineage>
        <taxon>Bacteria</taxon>
        <taxon>Pseudomonadati</taxon>
        <taxon>Bacteroidota</taxon>
        <taxon>Flavobacteriia</taxon>
        <taxon>Flavobacteriales</taxon>
        <taxon>Flavobacteriaceae</taxon>
        <taxon>Flavobacterium</taxon>
    </lineage>
</organism>
<protein>
    <submittedName>
        <fullName evidence="3">DUF4878 domain-containing protein</fullName>
    </submittedName>
</protein>
<dbReference type="Proteomes" id="UP000798602">
    <property type="component" value="Unassembled WGS sequence"/>
</dbReference>
<feature type="chain" id="PRO_5045931811" evidence="2">
    <location>
        <begin position="30"/>
        <end position="167"/>
    </location>
</feature>
<dbReference type="RefSeq" id="WP_166535497.1">
    <property type="nucleotide sequence ID" value="NZ_JAABLM010000001.1"/>
</dbReference>
<feature type="compositionally biased region" description="Acidic residues" evidence="1">
    <location>
        <begin position="158"/>
        <end position="167"/>
    </location>
</feature>
<dbReference type="PROSITE" id="PS51257">
    <property type="entry name" value="PROKAR_LIPOPROTEIN"/>
    <property type="match status" value="1"/>
</dbReference>
<evidence type="ECO:0000256" key="1">
    <source>
        <dbReference type="SAM" id="MobiDB-lite"/>
    </source>
</evidence>
<dbReference type="EMBL" id="JAABLM010000001">
    <property type="protein sequence ID" value="NBL63659.1"/>
    <property type="molecule type" value="Genomic_DNA"/>
</dbReference>
<reference evidence="4" key="1">
    <citation type="submission" date="2020-01" db="EMBL/GenBank/DDBJ databases">
        <title>Sphingomonas sp. strain CSW-10.</title>
        <authorList>
            <person name="Chen W.-M."/>
        </authorList>
    </citation>
    <scope>NUCLEOTIDE SEQUENCE [LARGE SCALE GENOMIC DNA]</scope>
    <source>
        <strain evidence="4">NST-5</strain>
    </source>
</reference>
<name>A0ABW9Z4U4_9FLAO</name>
<sequence length="167" mass="18234">MKTTMIQSVAKKAMMLMAFISFITLTSCSGDNPEAVAEKFLNHVNKAEFEEAKKYCDKKTGELIGMMASMAGGKTAEMKDKDIKTEIISSEIKDEKASVKYKIVGKDAPADSKEQSIDLIKEDGKWKVTIDKENANKEGGAPATEEPADSLDTPIDSLEVDSLEMAE</sequence>